<name>A0A674JXH1_9SAUR</name>
<dbReference type="InterPro" id="IPR007110">
    <property type="entry name" value="Ig-like_dom"/>
</dbReference>
<keyword evidence="1" id="KW-0393">Immunoglobulin domain</keyword>
<reference evidence="3" key="2">
    <citation type="submission" date="2025-09" db="UniProtKB">
        <authorList>
            <consortium name="Ensembl"/>
        </authorList>
    </citation>
    <scope>IDENTIFICATION</scope>
</reference>
<dbReference type="InterPro" id="IPR013783">
    <property type="entry name" value="Ig-like_fold"/>
</dbReference>
<dbReference type="CDD" id="cd00096">
    <property type="entry name" value="Ig"/>
    <property type="match status" value="1"/>
</dbReference>
<keyword evidence="4" id="KW-1185">Reference proteome</keyword>
<dbReference type="InterPro" id="IPR003598">
    <property type="entry name" value="Ig_sub2"/>
</dbReference>
<sequence>MLVLQRGMFSPILFNAFPGVPEAEVTWLRNRIKLAPAYHLHDGSLLIANVTLSDQGLYSCRAANLRGEVTESTQLLILDPPQTLLQLEDLTTMLLITGPDIPSVLTSPSGTRMVLNPGSSVLIGCPVDGHPTPNITWFYAGQPISMRHNILAADQILQLLNISDGYQGEFSCLAQNEAGSLMQKTSLTIRAQTDFLPDQGWEFCAFEHTELLDRHLWCALEGQSVDSVYSYLWELWLPVQASGMRACPHQQTRAGALLFLEAKTCELATLQHHPLRK</sequence>
<dbReference type="SUPFAM" id="SSF48726">
    <property type="entry name" value="Immunoglobulin"/>
    <property type="match status" value="2"/>
</dbReference>
<dbReference type="InterPro" id="IPR003599">
    <property type="entry name" value="Ig_sub"/>
</dbReference>
<dbReference type="Pfam" id="PF07679">
    <property type="entry name" value="I-set"/>
    <property type="match status" value="2"/>
</dbReference>
<organism evidence="3 4">
    <name type="scientific">Terrapene triunguis</name>
    <name type="common">Three-toed box turtle</name>
    <dbReference type="NCBI Taxonomy" id="2587831"/>
    <lineage>
        <taxon>Eukaryota</taxon>
        <taxon>Metazoa</taxon>
        <taxon>Chordata</taxon>
        <taxon>Craniata</taxon>
        <taxon>Vertebrata</taxon>
        <taxon>Euteleostomi</taxon>
        <taxon>Archelosauria</taxon>
        <taxon>Testudinata</taxon>
        <taxon>Testudines</taxon>
        <taxon>Cryptodira</taxon>
        <taxon>Durocryptodira</taxon>
        <taxon>Testudinoidea</taxon>
        <taxon>Emydidae</taxon>
        <taxon>Terrapene</taxon>
    </lineage>
</organism>
<dbReference type="Gene3D" id="2.60.40.10">
    <property type="entry name" value="Immunoglobulins"/>
    <property type="match status" value="2"/>
</dbReference>
<protein>
    <recommendedName>
        <fullName evidence="2">Ig-like domain-containing protein</fullName>
    </recommendedName>
</protein>
<proteinExistence type="predicted"/>
<dbReference type="PANTHER" id="PTHR10075">
    <property type="entry name" value="BASIGIN RELATED"/>
    <property type="match status" value="1"/>
</dbReference>
<reference evidence="3" key="1">
    <citation type="submission" date="2025-08" db="UniProtKB">
        <authorList>
            <consortium name="Ensembl"/>
        </authorList>
    </citation>
    <scope>IDENTIFICATION</scope>
</reference>
<accession>A0A674JXH1</accession>
<dbReference type="PANTHER" id="PTHR10075:SF14">
    <property type="entry name" value="CELL ADHESION MOLECULE DSCAM2-RELATED"/>
    <property type="match status" value="1"/>
</dbReference>
<feature type="domain" description="Ig-like" evidence="2">
    <location>
        <begin position="102"/>
        <end position="188"/>
    </location>
</feature>
<dbReference type="InterPro" id="IPR036179">
    <property type="entry name" value="Ig-like_dom_sf"/>
</dbReference>
<dbReference type="SMART" id="SM00408">
    <property type="entry name" value="IGc2"/>
    <property type="match status" value="2"/>
</dbReference>
<evidence type="ECO:0000313" key="3">
    <source>
        <dbReference type="Ensembl" id="ENSTMTP00000023829.1"/>
    </source>
</evidence>
<dbReference type="GeneTree" id="ENSGT00950000185213"/>
<evidence type="ECO:0000259" key="2">
    <source>
        <dbReference type="PROSITE" id="PS50835"/>
    </source>
</evidence>
<dbReference type="Proteomes" id="UP000472274">
    <property type="component" value="Unplaced"/>
</dbReference>
<dbReference type="InterPro" id="IPR013098">
    <property type="entry name" value="Ig_I-set"/>
</dbReference>
<feature type="domain" description="Ig-like" evidence="2">
    <location>
        <begin position="1"/>
        <end position="76"/>
    </location>
</feature>
<dbReference type="PROSITE" id="PS50835">
    <property type="entry name" value="IG_LIKE"/>
    <property type="match status" value="2"/>
</dbReference>
<dbReference type="Ensembl" id="ENSTMTT00000024669.1">
    <property type="protein sequence ID" value="ENSTMTP00000023829.1"/>
    <property type="gene ID" value="ENSTMTG00000017369.1"/>
</dbReference>
<dbReference type="SMART" id="SM00409">
    <property type="entry name" value="IG"/>
    <property type="match status" value="2"/>
</dbReference>
<evidence type="ECO:0000256" key="1">
    <source>
        <dbReference type="ARBA" id="ARBA00023319"/>
    </source>
</evidence>
<dbReference type="AlphaFoldDB" id="A0A674JXH1"/>
<dbReference type="InParanoid" id="A0A674JXH1"/>
<evidence type="ECO:0000313" key="4">
    <source>
        <dbReference type="Proteomes" id="UP000472274"/>
    </source>
</evidence>